<evidence type="ECO:0000313" key="1">
    <source>
        <dbReference type="EMBL" id="CAB4198858.1"/>
    </source>
</evidence>
<gene>
    <name evidence="1" type="ORF">UFOVP1325_24</name>
    <name evidence="2" type="ORF">UFOVP1435_6</name>
    <name evidence="3" type="ORF">UFOVP1530_37</name>
</gene>
<dbReference type="SUPFAM" id="SSF46689">
    <property type="entry name" value="Homeodomain-like"/>
    <property type="match status" value="1"/>
</dbReference>
<dbReference type="InterPro" id="IPR009057">
    <property type="entry name" value="Homeodomain-like_sf"/>
</dbReference>
<accession>A0A6J7XB33</accession>
<reference evidence="3" key="1">
    <citation type="submission" date="2020-05" db="EMBL/GenBank/DDBJ databases">
        <authorList>
            <person name="Chiriac C."/>
            <person name="Salcher M."/>
            <person name="Ghai R."/>
            <person name="Kavagutti S V."/>
        </authorList>
    </citation>
    <scope>NUCLEOTIDE SEQUENCE</scope>
</reference>
<organism evidence="3">
    <name type="scientific">uncultured Caudovirales phage</name>
    <dbReference type="NCBI Taxonomy" id="2100421"/>
    <lineage>
        <taxon>Viruses</taxon>
        <taxon>Duplodnaviria</taxon>
        <taxon>Heunggongvirae</taxon>
        <taxon>Uroviricota</taxon>
        <taxon>Caudoviricetes</taxon>
        <taxon>Peduoviridae</taxon>
        <taxon>Maltschvirus</taxon>
        <taxon>Maltschvirus maltsch</taxon>
    </lineage>
</organism>
<dbReference type="EMBL" id="LR798379">
    <property type="protein sequence ID" value="CAB5228017.1"/>
    <property type="molecule type" value="Genomic_DNA"/>
</dbReference>
<dbReference type="EMBL" id="LR797274">
    <property type="protein sequence ID" value="CAB4198858.1"/>
    <property type="molecule type" value="Genomic_DNA"/>
</dbReference>
<sequence length="128" mass="14843">MPKAKLIDFRGTPMSYFRMERIKTLLPLIHRANDANMTIRAAADWLGWSESCLRNWIRILAIRWRKRGPKRPRLDKSAWEARIIELRAKGKTHAQIAKELGDVGAHNISRFIKDHGIQIPNRNNGLLP</sequence>
<evidence type="ECO:0000313" key="2">
    <source>
        <dbReference type="EMBL" id="CAB4212370.1"/>
    </source>
</evidence>
<evidence type="ECO:0000313" key="3">
    <source>
        <dbReference type="EMBL" id="CAB5228017.1"/>
    </source>
</evidence>
<protein>
    <submittedName>
        <fullName evidence="3">Uncharacterized protein</fullName>
    </submittedName>
</protein>
<proteinExistence type="predicted"/>
<name>A0A6J7XB33_9CAUD</name>
<dbReference type="EMBL" id="LR797386">
    <property type="protein sequence ID" value="CAB4212370.1"/>
    <property type="molecule type" value="Genomic_DNA"/>
</dbReference>